<dbReference type="Pfam" id="PF06784">
    <property type="entry name" value="UPF0240"/>
    <property type="match status" value="1"/>
</dbReference>
<dbReference type="PANTHER" id="PTHR13338">
    <property type="entry name" value="UPF0240 PROTEIN"/>
    <property type="match status" value="1"/>
</dbReference>
<reference evidence="1" key="2">
    <citation type="submission" date="2016-04" db="UniProtKB">
        <authorList>
            <consortium name="EnsemblMetazoa"/>
        </authorList>
    </citation>
    <scope>IDENTIFICATION</scope>
</reference>
<dbReference type="InParanoid" id="A0A158NJ27"/>
<organism evidence="1 2">
    <name type="scientific">Atta cephalotes</name>
    <name type="common">Leafcutter ant</name>
    <dbReference type="NCBI Taxonomy" id="12957"/>
    <lineage>
        <taxon>Eukaryota</taxon>
        <taxon>Metazoa</taxon>
        <taxon>Ecdysozoa</taxon>
        <taxon>Arthropoda</taxon>
        <taxon>Hexapoda</taxon>
        <taxon>Insecta</taxon>
        <taxon>Pterygota</taxon>
        <taxon>Neoptera</taxon>
        <taxon>Endopterygota</taxon>
        <taxon>Hymenoptera</taxon>
        <taxon>Apocrita</taxon>
        <taxon>Aculeata</taxon>
        <taxon>Formicoidea</taxon>
        <taxon>Formicidae</taxon>
        <taxon>Myrmicinae</taxon>
        <taxon>Atta</taxon>
    </lineage>
</organism>
<dbReference type="FunCoup" id="A0A158NJ27">
    <property type="interactions" value="504"/>
</dbReference>
<dbReference type="STRING" id="12957.A0A158NJ27"/>
<evidence type="ECO:0000313" key="2">
    <source>
        <dbReference type="Proteomes" id="UP000005205"/>
    </source>
</evidence>
<dbReference type="GO" id="GO:0005739">
    <property type="term" value="C:mitochondrion"/>
    <property type="evidence" value="ECO:0007669"/>
    <property type="project" value="TreeGrafter"/>
</dbReference>
<dbReference type="EMBL" id="ADTU01017356">
    <property type="status" value="NOT_ANNOTATED_CDS"/>
    <property type="molecule type" value="Genomic_DNA"/>
</dbReference>
<dbReference type="GO" id="GO:0032981">
    <property type="term" value="P:mitochondrial respiratory chain complex I assembly"/>
    <property type="evidence" value="ECO:0007669"/>
    <property type="project" value="InterPro"/>
</dbReference>
<sequence>MGKIYSVLTRPVRTFNIENRAAKLISREKPIPAPQYASTEKQKKLSDQVNPYFLEDHYQKNTQLDQRLKNVFVTSTDSQEMKEPARDSKVLPQSRRSWENDFTFESYEPTMIPMGKCSLKQALTFLLQHKHDPIKYSSENIASEYKIDKKIIDDILKYFKIYVTALPNNTRQPKEFLDSIEDPIQEFIDKGLEVKQKDKEKKK</sequence>
<evidence type="ECO:0000313" key="1">
    <source>
        <dbReference type="EnsemblMetazoa" id="XP_012057535.1"/>
    </source>
</evidence>
<name>A0A158NJ27_ATTCE</name>
<dbReference type="eggNOG" id="KOG4481">
    <property type="taxonomic scope" value="Eukaryota"/>
</dbReference>
<keyword evidence="2" id="KW-1185">Reference proteome</keyword>
<dbReference type="OrthoDB" id="2434756at2759"/>
<dbReference type="EnsemblMetazoa" id="XM_012202145.1">
    <property type="protein sequence ID" value="XP_012057535.1"/>
    <property type="gene ID" value="LOC105620655"/>
</dbReference>
<evidence type="ECO:0008006" key="3">
    <source>
        <dbReference type="Google" id="ProtNLM"/>
    </source>
</evidence>
<dbReference type="KEGG" id="acep:105620655"/>
<reference evidence="2" key="1">
    <citation type="journal article" date="2011" name="PLoS Genet.">
        <title>The genome sequence of the leaf-cutter ant Atta cephalotes reveals insights into its obligate symbiotic lifestyle.</title>
        <authorList>
            <person name="Suen G."/>
            <person name="Teiling C."/>
            <person name="Li L."/>
            <person name="Holt C."/>
            <person name="Abouheif E."/>
            <person name="Bornberg-Bauer E."/>
            <person name="Bouffard P."/>
            <person name="Caldera E.J."/>
            <person name="Cash E."/>
            <person name="Cavanaugh A."/>
            <person name="Denas O."/>
            <person name="Elhaik E."/>
            <person name="Fave M.J."/>
            <person name="Gadau J."/>
            <person name="Gibson J.D."/>
            <person name="Graur D."/>
            <person name="Grubbs K.J."/>
            <person name="Hagen D.E."/>
            <person name="Harkins T.T."/>
            <person name="Helmkampf M."/>
            <person name="Hu H."/>
            <person name="Johnson B.R."/>
            <person name="Kim J."/>
            <person name="Marsh S.E."/>
            <person name="Moeller J.A."/>
            <person name="Munoz-Torres M.C."/>
            <person name="Murphy M.C."/>
            <person name="Naughton M.C."/>
            <person name="Nigam S."/>
            <person name="Overson R."/>
            <person name="Rajakumar R."/>
            <person name="Reese J.T."/>
            <person name="Scott J.J."/>
            <person name="Smith C.R."/>
            <person name="Tao S."/>
            <person name="Tsutsui N.D."/>
            <person name="Viljakainen L."/>
            <person name="Wissler L."/>
            <person name="Yandell M.D."/>
            <person name="Zimmer F."/>
            <person name="Taylor J."/>
            <person name="Slater S.C."/>
            <person name="Clifton S.W."/>
            <person name="Warren W.C."/>
            <person name="Elsik C.G."/>
            <person name="Smith C.D."/>
            <person name="Weinstock G.M."/>
            <person name="Gerardo N.M."/>
            <person name="Currie C.R."/>
        </authorList>
    </citation>
    <scope>NUCLEOTIDE SEQUENCE [LARGE SCALE GENOMIC DNA]</scope>
</reference>
<dbReference type="AlphaFoldDB" id="A0A158NJ27"/>
<gene>
    <name evidence="1" type="primary">105620655</name>
</gene>
<dbReference type="PANTHER" id="PTHR13338:SF4">
    <property type="entry name" value="NADH DEHYDROGENASE [UBIQUINONE] 1 ALPHA SUBCOMPLEX ASSEMBLY FACTOR 4"/>
    <property type="match status" value="1"/>
</dbReference>
<dbReference type="OMA" id="EWEISRM"/>
<proteinExistence type="predicted"/>
<protein>
    <recommendedName>
        <fullName evidence="3">Protein NDUFAF4 homolog</fullName>
    </recommendedName>
</protein>
<accession>A0A158NJ27</accession>
<dbReference type="InterPro" id="IPR009622">
    <property type="entry name" value="NDUFAF4"/>
</dbReference>
<dbReference type="Proteomes" id="UP000005205">
    <property type="component" value="Unassembled WGS sequence"/>
</dbReference>